<dbReference type="Pfam" id="PF00501">
    <property type="entry name" value="AMP-binding"/>
    <property type="match status" value="1"/>
</dbReference>
<organism evidence="4 5">
    <name type="scientific">Stigmatella aurantiaca</name>
    <dbReference type="NCBI Taxonomy" id="41"/>
    <lineage>
        <taxon>Bacteria</taxon>
        <taxon>Pseudomonadati</taxon>
        <taxon>Myxococcota</taxon>
        <taxon>Myxococcia</taxon>
        <taxon>Myxococcales</taxon>
        <taxon>Cystobacterineae</taxon>
        <taxon>Archangiaceae</taxon>
        <taxon>Stigmatella</taxon>
    </lineage>
</organism>
<dbReference type="Proteomes" id="UP000182719">
    <property type="component" value="Unassembled WGS sequence"/>
</dbReference>
<dbReference type="InterPro" id="IPR025110">
    <property type="entry name" value="AMP-bd_C"/>
</dbReference>
<dbReference type="InterPro" id="IPR042099">
    <property type="entry name" value="ANL_N_sf"/>
</dbReference>
<dbReference type="PANTHER" id="PTHR43352:SF1">
    <property type="entry name" value="ANTHRANILATE--COA LIGASE"/>
    <property type="match status" value="1"/>
</dbReference>
<dbReference type="Pfam" id="PF13193">
    <property type="entry name" value="AMP-binding_C"/>
    <property type="match status" value="1"/>
</dbReference>
<dbReference type="GO" id="GO:0005524">
    <property type="term" value="F:ATP binding"/>
    <property type="evidence" value="ECO:0007669"/>
    <property type="project" value="InterPro"/>
</dbReference>
<evidence type="ECO:0000259" key="3">
    <source>
        <dbReference type="Pfam" id="PF13193"/>
    </source>
</evidence>
<dbReference type="RefSeq" id="WP_075011316.1">
    <property type="nucleotide sequence ID" value="NZ_FOAP01000036.1"/>
</dbReference>
<dbReference type="OrthoDB" id="9799237at2"/>
<dbReference type="GO" id="GO:0044550">
    <property type="term" value="P:secondary metabolite biosynthetic process"/>
    <property type="evidence" value="ECO:0007669"/>
    <property type="project" value="TreeGrafter"/>
</dbReference>
<accession>A0A1H8F9Z1</accession>
<keyword evidence="1 4" id="KW-0436">Ligase</keyword>
<dbReference type="NCBIfam" id="TIGR02262">
    <property type="entry name" value="benz_CoA_lig"/>
    <property type="match status" value="1"/>
</dbReference>
<feature type="domain" description="AMP-binding enzyme C-terminal" evidence="3">
    <location>
        <begin position="428"/>
        <end position="506"/>
    </location>
</feature>
<dbReference type="SUPFAM" id="SSF56801">
    <property type="entry name" value="Acetyl-CoA synthetase-like"/>
    <property type="match status" value="1"/>
</dbReference>
<dbReference type="GO" id="GO:0016405">
    <property type="term" value="F:CoA-ligase activity"/>
    <property type="evidence" value="ECO:0007669"/>
    <property type="project" value="InterPro"/>
</dbReference>
<dbReference type="Gene3D" id="3.30.300.30">
    <property type="match status" value="1"/>
</dbReference>
<dbReference type="Gene3D" id="3.40.50.12780">
    <property type="entry name" value="N-terminal domain of ligase-like"/>
    <property type="match status" value="1"/>
</dbReference>
<evidence type="ECO:0000313" key="5">
    <source>
        <dbReference type="Proteomes" id="UP000182719"/>
    </source>
</evidence>
<protein>
    <submittedName>
        <fullName evidence="4">Benzoate-CoA ligase</fullName>
    </submittedName>
</protein>
<dbReference type="InterPro" id="IPR020845">
    <property type="entry name" value="AMP-binding_CS"/>
</dbReference>
<dbReference type="InterPro" id="IPR011957">
    <property type="entry name" value="Benz_CoA_lig"/>
</dbReference>
<gene>
    <name evidence="4" type="ORF">SAMN05444354_13632</name>
</gene>
<keyword evidence="5" id="KW-1185">Reference proteome</keyword>
<dbReference type="InterPro" id="IPR000873">
    <property type="entry name" value="AMP-dep_synth/lig_dom"/>
</dbReference>
<dbReference type="GO" id="GO:0016878">
    <property type="term" value="F:acid-thiol ligase activity"/>
    <property type="evidence" value="ECO:0007669"/>
    <property type="project" value="TreeGrafter"/>
</dbReference>
<feature type="domain" description="AMP-dependent synthetase/ligase" evidence="2">
    <location>
        <begin position="16"/>
        <end position="378"/>
    </location>
</feature>
<dbReference type="PROSITE" id="PS00455">
    <property type="entry name" value="AMP_BINDING"/>
    <property type="match status" value="1"/>
</dbReference>
<evidence type="ECO:0000313" key="4">
    <source>
        <dbReference type="EMBL" id="SEN27848.1"/>
    </source>
</evidence>
<name>A0A1H8F9Z1_STIAU</name>
<evidence type="ECO:0000259" key="2">
    <source>
        <dbReference type="Pfam" id="PF00501"/>
    </source>
</evidence>
<evidence type="ECO:0000256" key="1">
    <source>
        <dbReference type="ARBA" id="ARBA00022598"/>
    </source>
</evidence>
<dbReference type="EMBL" id="FOAP01000036">
    <property type="protein sequence ID" value="SEN27848.1"/>
    <property type="molecule type" value="Genomic_DNA"/>
</dbReference>
<dbReference type="CDD" id="cd05958">
    <property type="entry name" value="ABCL"/>
    <property type="match status" value="1"/>
</dbReference>
<dbReference type="PANTHER" id="PTHR43352">
    <property type="entry name" value="ACETYL-COA SYNTHETASE"/>
    <property type="match status" value="1"/>
</dbReference>
<reference evidence="5" key="1">
    <citation type="submission" date="2016-10" db="EMBL/GenBank/DDBJ databases">
        <authorList>
            <person name="Varghese N."/>
            <person name="Submissions S."/>
        </authorList>
    </citation>
    <scope>NUCLEOTIDE SEQUENCE [LARGE SCALE GENOMIC DNA]</scope>
    <source>
        <strain evidence="5">DSM 17044</strain>
    </source>
</reference>
<dbReference type="AlphaFoldDB" id="A0A1H8F9Z1"/>
<dbReference type="InterPro" id="IPR045851">
    <property type="entry name" value="AMP-bd_C_sf"/>
</dbReference>
<proteinExistence type="predicted"/>
<sequence>MKAADLPLYYNAVDILERNLATRPDKTALFTPERELTFRQVSDEANQVGNALKGLGVRFGECVGILTLDSAEWVTSFFGTVKIGAIAVGINTLLKAPEYEYILRDCRARVLIVHQEFLPLIESVRGNLPILEHVVVIGEGPHAGHLSFHEWMRGQSTALEAAQSHREDICSLNYSSGTTGGPKGIPHAHKDYPLTAQLWGVNVLGLRESDRTFALAKLFFTFGTGGNLIFPWYVGASCVLFPGAARVAANVLGTIARFKPTIFYNAPTGYAAALAMKDFSQYDLSSLRLCVSASEALPAALWYAWKEATGVDIIDGIGCTENFHIFISNRPGDIRPGSSGKPVEGYDLKLVDDEGKTVQAGEIGNVLLRSETAALSYWHNFEKSRQTFQGEWLATGDKYFIDADGYYWHAGRSDDMLKVGGIWVSPVEVESTLIQHPAVQECAVIGCPDQSRLIKPKAFVILKPDQTPSEALIHQLTEHCTEKMAAYKRPRWIEFVTELPKTATGKIQRFKLRSAA</sequence>